<dbReference type="InterPro" id="IPR027417">
    <property type="entry name" value="P-loop_NTPase"/>
</dbReference>
<dbReference type="InterPro" id="IPR047661">
    <property type="entry name" value="IstB"/>
</dbReference>
<dbReference type="AlphaFoldDB" id="A0A432XJV0"/>
<dbReference type="RefSeq" id="WP_110576460.1">
    <property type="nucleotide sequence ID" value="NZ_PIPV01000021.1"/>
</dbReference>
<dbReference type="Gene3D" id="3.40.50.300">
    <property type="entry name" value="P-loop containing nucleotide triphosphate hydrolases"/>
    <property type="match status" value="1"/>
</dbReference>
<dbReference type="CDD" id="cd00009">
    <property type="entry name" value="AAA"/>
    <property type="match status" value="1"/>
</dbReference>
<protein>
    <submittedName>
        <fullName evidence="5">AAA family ATPase</fullName>
    </submittedName>
</protein>
<dbReference type="EMBL" id="PIPV01000021">
    <property type="protein sequence ID" value="RUO48906.1"/>
    <property type="molecule type" value="Genomic_DNA"/>
</dbReference>
<reference evidence="6" key="1">
    <citation type="journal article" date="2018" name="Front. Microbiol.">
        <title>Genome-Based Analysis Reveals the Taxonomy and Diversity of the Family Idiomarinaceae.</title>
        <authorList>
            <person name="Liu Y."/>
            <person name="Lai Q."/>
            <person name="Shao Z."/>
        </authorList>
    </citation>
    <scope>NUCLEOTIDE SEQUENCE [LARGE SCALE GENOMIC DNA]</scope>
    <source>
        <strain evidence="6">F23</strain>
    </source>
</reference>
<evidence type="ECO:0000313" key="6">
    <source>
        <dbReference type="Proteomes" id="UP000287330"/>
    </source>
</evidence>
<sequence>MMLKNKITSNLSELKLHGMVSALKQQFGNDNYEDKGFFQRLDELVVEQLNVTSNARTARMMKQAAIRFPAASIGDINYSLMPSLKPAVVKELAELEWLKNHRHIIITGPTGTGKTSLASAFGNAVISSGIPAIHCRFKTLILNLAAADTDKRAATFRRKVEKAPLLIIDDWGTAPLSVTERHSLFELIEKRDQNSSLLITSQFAIVEWHDAFGDATVADSTLDRIVHSAHKIVLKGESIRKLLGLRGSAK</sequence>
<dbReference type="GO" id="GO:0006260">
    <property type="term" value="P:DNA replication"/>
    <property type="evidence" value="ECO:0007669"/>
    <property type="project" value="TreeGrafter"/>
</dbReference>
<comment type="similarity">
    <text evidence="1">Belongs to the IS21/IS1162 putative ATP-binding protein family.</text>
</comment>
<dbReference type="PANTHER" id="PTHR30050:SF4">
    <property type="entry name" value="ATP-BINDING PROTEIN RV3427C IN INSERTION SEQUENCE-RELATED"/>
    <property type="match status" value="1"/>
</dbReference>
<dbReference type="OrthoDB" id="8150723at2"/>
<gene>
    <name evidence="5" type="ORF">CWE25_13160</name>
</gene>
<dbReference type="SMART" id="SM00382">
    <property type="entry name" value="AAA"/>
    <property type="match status" value="1"/>
</dbReference>
<accession>A0A432XJV0</accession>
<organism evidence="5 6">
    <name type="scientific">Idiomarina fontislapidosi</name>
    <dbReference type="NCBI Taxonomy" id="263723"/>
    <lineage>
        <taxon>Bacteria</taxon>
        <taxon>Pseudomonadati</taxon>
        <taxon>Pseudomonadota</taxon>
        <taxon>Gammaproteobacteria</taxon>
        <taxon>Alteromonadales</taxon>
        <taxon>Idiomarinaceae</taxon>
        <taxon>Idiomarina</taxon>
    </lineage>
</organism>
<dbReference type="PIRSF" id="PIRSF003073">
    <property type="entry name" value="DNAC_TnpB_IstB"/>
    <property type="match status" value="1"/>
</dbReference>
<dbReference type="Pfam" id="PF01695">
    <property type="entry name" value="IstB_IS21"/>
    <property type="match status" value="1"/>
</dbReference>
<evidence type="ECO:0000256" key="3">
    <source>
        <dbReference type="ARBA" id="ARBA00022840"/>
    </source>
</evidence>
<evidence type="ECO:0000259" key="4">
    <source>
        <dbReference type="SMART" id="SM00382"/>
    </source>
</evidence>
<dbReference type="InterPro" id="IPR028350">
    <property type="entry name" value="DNAC/IstB-like"/>
</dbReference>
<evidence type="ECO:0000313" key="5">
    <source>
        <dbReference type="EMBL" id="RUO48906.1"/>
    </source>
</evidence>
<keyword evidence="6" id="KW-1185">Reference proteome</keyword>
<evidence type="ECO:0000256" key="2">
    <source>
        <dbReference type="ARBA" id="ARBA00022741"/>
    </source>
</evidence>
<dbReference type="InterPro" id="IPR003593">
    <property type="entry name" value="AAA+_ATPase"/>
</dbReference>
<comment type="caution">
    <text evidence="5">The sequence shown here is derived from an EMBL/GenBank/DDBJ whole genome shotgun (WGS) entry which is preliminary data.</text>
</comment>
<dbReference type="Proteomes" id="UP000287330">
    <property type="component" value="Unassembled WGS sequence"/>
</dbReference>
<keyword evidence="2" id="KW-0547">Nucleotide-binding</keyword>
<dbReference type="PANTHER" id="PTHR30050">
    <property type="entry name" value="CHROMOSOMAL REPLICATION INITIATOR PROTEIN DNAA"/>
    <property type="match status" value="1"/>
</dbReference>
<dbReference type="GO" id="GO:0005524">
    <property type="term" value="F:ATP binding"/>
    <property type="evidence" value="ECO:0007669"/>
    <property type="project" value="UniProtKB-KW"/>
</dbReference>
<proteinExistence type="inferred from homology"/>
<feature type="domain" description="AAA+ ATPase" evidence="4">
    <location>
        <begin position="100"/>
        <end position="233"/>
    </location>
</feature>
<keyword evidence="3" id="KW-0067">ATP-binding</keyword>
<dbReference type="InterPro" id="IPR002611">
    <property type="entry name" value="IstB_ATP-bd"/>
</dbReference>
<evidence type="ECO:0000256" key="1">
    <source>
        <dbReference type="ARBA" id="ARBA00008059"/>
    </source>
</evidence>
<dbReference type="NCBIfam" id="NF038214">
    <property type="entry name" value="IS21_help_AAA"/>
    <property type="match status" value="1"/>
</dbReference>
<name>A0A432XJV0_9GAMM</name>
<dbReference type="SUPFAM" id="SSF52540">
    <property type="entry name" value="P-loop containing nucleoside triphosphate hydrolases"/>
    <property type="match status" value="1"/>
</dbReference>